<evidence type="ECO:0000256" key="1">
    <source>
        <dbReference type="SAM" id="Phobius"/>
    </source>
</evidence>
<dbReference type="InterPro" id="IPR006905">
    <property type="entry name" value="Flavin_halogenase"/>
</dbReference>
<keyword evidence="1" id="KW-1133">Transmembrane helix</keyword>
<sequence length="93" mass="10322">MNSHYNYQDLSLNPHEPFYDAIIIGGGIAGSSFAIRISQLFDSSRLTFKKILIIEEKSITHKSFKVGESLPAEAKPVLQSLGVLEKVNDDTIQ</sequence>
<feature type="transmembrane region" description="Helical" evidence="1">
    <location>
        <begin position="18"/>
        <end position="37"/>
    </location>
</feature>
<feature type="non-terminal residue" evidence="2">
    <location>
        <position position="93"/>
    </location>
</feature>
<evidence type="ECO:0000313" key="2">
    <source>
        <dbReference type="EMBL" id="CAG8819280.1"/>
    </source>
</evidence>
<dbReference type="EMBL" id="CAJVPY010057733">
    <property type="protein sequence ID" value="CAG8819280.1"/>
    <property type="molecule type" value="Genomic_DNA"/>
</dbReference>
<proteinExistence type="predicted"/>
<dbReference type="GO" id="GO:0004497">
    <property type="term" value="F:monooxygenase activity"/>
    <property type="evidence" value="ECO:0007669"/>
    <property type="project" value="InterPro"/>
</dbReference>
<evidence type="ECO:0000313" key="3">
    <source>
        <dbReference type="Proteomes" id="UP000789405"/>
    </source>
</evidence>
<dbReference type="Gene3D" id="3.50.50.60">
    <property type="entry name" value="FAD/NAD(P)-binding domain"/>
    <property type="match status" value="1"/>
</dbReference>
<dbReference type="OrthoDB" id="2647594at2759"/>
<dbReference type="AlphaFoldDB" id="A0A9N9KBK8"/>
<keyword evidence="3" id="KW-1185">Reference proteome</keyword>
<dbReference type="Proteomes" id="UP000789405">
    <property type="component" value="Unassembled WGS sequence"/>
</dbReference>
<dbReference type="SUPFAM" id="SSF51905">
    <property type="entry name" value="FAD/NAD(P)-binding domain"/>
    <property type="match status" value="1"/>
</dbReference>
<keyword evidence="1" id="KW-0472">Membrane</keyword>
<protein>
    <submittedName>
        <fullName evidence="2">13198_t:CDS:1</fullName>
    </submittedName>
</protein>
<dbReference type="Pfam" id="PF04820">
    <property type="entry name" value="Trp_halogenase"/>
    <property type="match status" value="1"/>
</dbReference>
<organism evidence="2 3">
    <name type="scientific">Dentiscutata erythropus</name>
    <dbReference type="NCBI Taxonomy" id="1348616"/>
    <lineage>
        <taxon>Eukaryota</taxon>
        <taxon>Fungi</taxon>
        <taxon>Fungi incertae sedis</taxon>
        <taxon>Mucoromycota</taxon>
        <taxon>Glomeromycotina</taxon>
        <taxon>Glomeromycetes</taxon>
        <taxon>Diversisporales</taxon>
        <taxon>Gigasporaceae</taxon>
        <taxon>Dentiscutata</taxon>
    </lineage>
</organism>
<dbReference type="InterPro" id="IPR036188">
    <property type="entry name" value="FAD/NAD-bd_sf"/>
</dbReference>
<keyword evidence="1" id="KW-0812">Transmembrane</keyword>
<accession>A0A9N9KBK8</accession>
<comment type="caution">
    <text evidence="2">The sequence shown here is derived from an EMBL/GenBank/DDBJ whole genome shotgun (WGS) entry which is preliminary data.</text>
</comment>
<gene>
    <name evidence="2" type="ORF">DERYTH_LOCUS26756</name>
</gene>
<name>A0A9N9KBK8_9GLOM</name>
<reference evidence="2" key="1">
    <citation type="submission" date="2021-06" db="EMBL/GenBank/DDBJ databases">
        <authorList>
            <person name="Kallberg Y."/>
            <person name="Tangrot J."/>
            <person name="Rosling A."/>
        </authorList>
    </citation>
    <scope>NUCLEOTIDE SEQUENCE</scope>
    <source>
        <strain evidence="2">MA453B</strain>
    </source>
</reference>